<dbReference type="Gene3D" id="3.90.76.10">
    <property type="entry name" value="Dipeptide-binding Protein, Domain 1"/>
    <property type="match status" value="1"/>
</dbReference>
<dbReference type="InterPro" id="IPR000914">
    <property type="entry name" value="SBP_5_dom"/>
</dbReference>
<comment type="subcellular location">
    <subcellularLocation>
        <location evidence="1">Periplasm</location>
    </subcellularLocation>
</comment>
<comment type="similarity">
    <text evidence="2">Belongs to the bacterial solute-binding protein 5 family.</text>
</comment>
<protein>
    <submittedName>
        <fullName evidence="6">ABC transporter substrate-binding protein</fullName>
    </submittedName>
</protein>
<dbReference type="Proteomes" id="UP000559404">
    <property type="component" value="Unassembled WGS sequence"/>
</dbReference>
<evidence type="ECO:0000313" key="7">
    <source>
        <dbReference type="Proteomes" id="UP000559404"/>
    </source>
</evidence>
<keyword evidence="3 4" id="KW-0732">Signal</keyword>
<sequence>MMVTFSRRALMLAGLALGAATAVLPGAAQAARTDLTLGIRLEPPHLDPTAGAAAAIDEITYANIFEGLTRIDAQGAVLPWLAKSWEISEDGKTYTFSLRDGVRFHDGTTFDAQDAKFSLDRARGEDSTNAQKPLFSGIESVEVVDPLTLKVTLSQPNGAFLFNLGWGDAAMVAPESAAGNKAKPVGTGPFTFSQWVQGDRIVLRKNPEYWGAPVRLDKATFKIIADPAAALAALLAGDVDGFPIFQALENLPMLEADPRFTVDVGSTEGETILAMNNKAGPLADVRVRRAISHAIDRQAIIDGAMFGVGTPIGTHFAPHHPAYQDLVGTYPLDLDAARALLAEAGYPEGFKATLKLPPPAYARRGGELIASDLKKIGIELEIVPLEWAQWLSDVFKGKTYDMTIVSHTEPMDIGIYGRDDYYFQYDSPEFKKVMAELEAATDTDTRYKLMAEAQRRITEDAVNVYLFQLAKAGVWNAKLKGMWRNAPIQANDLTGVHWED</sequence>
<dbReference type="GO" id="GO:0015833">
    <property type="term" value="P:peptide transport"/>
    <property type="evidence" value="ECO:0007669"/>
    <property type="project" value="TreeGrafter"/>
</dbReference>
<dbReference type="GO" id="GO:1904680">
    <property type="term" value="F:peptide transmembrane transporter activity"/>
    <property type="evidence" value="ECO:0007669"/>
    <property type="project" value="TreeGrafter"/>
</dbReference>
<keyword evidence="7" id="KW-1185">Reference proteome</keyword>
<dbReference type="CDD" id="cd08494">
    <property type="entry name" value="PBP2_NikA_DppA_OppA_like_6"/>
    <property type="match status" value="1"/>
</dbReference>
<dbReference type="PANTHER" id="PTHR30290">
    <property type="entry name" value="PERIPLASMIC BINDING COMPONENT OF ABC TRANSPORTER"/>
    <property type="match status" value="1"/>
</dbReference>
<reference evidence="6 7" key="1">
    <citation type="submission" date="2020-07" db="EMBL/GenBank/DDBJ databases">
        <authorList>
            <person name="Li M."/>
        </authorList>
    </citation>
    <scope>NUCLEOTIDE SEQUENCE [LARGE SCALE GENOMIC DNA]</scope>
    <source>
        <strain evidence="6 7">DSM 23284</strain>
    </source>
</reference>
<reference evidence="6 7" key="2">
    <citation type="submission" date="2020-08" db="EMBL/GenBank/DDBJ databases">
        <title>Stappia taiwanensis sp. nov., isolated from a coastal thermal spring.</title>
        <authorList>
            <person name="Kampfer P."/>
        </authorList>
    </citation>
    <scope>NUCLEOTIDE SEQUENCE [LARGE SCALE GENOMIC DNA]</scope>
    <source>
        <strain evidence="6 7">DSM 23284</strain>
    </source>
</reference>
<feature type="signal peptide" evidence="4">
    <location>
        <begin position="1"/>
        <end position="30"/>
    </location>
</feature>
<feature type="chain" id="PRO_5033008654" evidence="4">
    <location>
        <begin position="31"/>
        <end position="500"/>
    </location>
</feature>
<accession>A0A838XKB1</accession>
<dbReference type="Pfam" id="PF00496">
    <property type="entry name" value="SBP_bac_5"/>
    <property type="match status" value="1"/>
</dbReference>
<dbReference type="Gene3D" id="3.40.190.10">
    <property type="entry name" value="Periplasmic binding protein-like II"/>
    <property type="match status" value="1"/>
</dbReference>
<dbReference type="SUPFAM" id="SSF53850">
    <property type="entry name" value="Periplasmic binding protein-like II"/>
    <property type="match status" value="1"/>
</dbReference>
<dbReference type="GO" id="GO:0043190">
    <property type="term" value="C:ATP-binding cassette (ABC) transporter complex"/>
    <property type="evidence" value="ECO:0007669"/>
    <property type="project" value="InterPro"/>
</dbReference>
<dbReference type="PANTHER" id="PTHR30290:SF38">
    <property type="entry name" value="D,D-DIPEPTIDE-BINDING PERIPLASMIC PROTEIN DDPA-RELATED"/>
    <property type="match status" value="1"/>
</dbReference>
<dbReference type="Gene3D" id="3.10.105.10">
    <property type="entry name" value="Dipeptide-binding Protein, Domain 3"/>
    <property type="match status" value="1"/>
</dbReference>
<evidence type="ECO:0000256" key="3">
    <source>
        <dbReference type="ARBA" id="ARBA00022729"/>
    </source>
</evidence>
<dbReference type="InterPro" id="IPR039424">
    <property type="entry name" value="SBP_5"/>
</dbReference>
<evidence type="ECO:0000256" key="4">
    <source>
        <dbReference type="SAM" id="SignalP"/>
    </source>
</evidence>
<dbReference type="PIRSF" id="PIRSF002741">
    <property type="entry name" value="MppA"/>
    <property type="match status" value="1"/>
</dbReference>
<dbReference type="EMBL" id="JACEON010000003">
    <property type="protein sequence ID" value="MBA4610975.1"/>
    <property type="molecule type" value="Genomic_DNA"/>
</dbReference>
<evidence type="ECO:0000256" key="2">
    <source>
        <dbReference type="ARBA" id="ARBA00005695"/>
    </source>
</evidence>
<organism evidence="6 7">
    <name type="scientific">Stappia taiwanensis</name>
    <dbReference type="NCBI Taxonomy" id="992267"/>
    <lineage>
        <taxon>Bacteria</taxon>
        <taxon>Pseudomonadati</taxon>
        <taxon>Pseudomonadota</taxon>
        <taxon>Alphaproteobacteria</taxon>
        <taxon>Hyphomicrobiales</taxon>
        <taxon>Stappiaceae</taxon>
        <taxon>Stappia</taxon>
    </lineage>
</organism>
<dbReference type="GO" id="GO:0030288">
    <property type="term" value="C:outer membrane-bounded periplasmic space"/>
    <property type="evidence" value="ECO:0007669"/>
    <property type="project" value="UniProtKB-ARBA"/>
</dbReference>
<dbReference type="PROSITE" id="PS51318">
    <property type="entry name" value="TAT"/>
    <property type="match status" value="1"/>
</dbReference>
<dbReference type="AlphaFoldDB" id="A0A838XKB1"/>
<dbReference type="RefSeq" id="WP_181759161.1">
    <property type="nucleotide sequence ID" value="NZ_BMCR01000004.1"/>
</dbReference>
<dbReference type="InterPro" id="IPR030678">
    <property type="entry name" value="Peptide/Ni-bd"/>
</dbReference>
<name>A0A838XKB1_9HYPH</name>
<proteinExistence type="inferred from homology"/>
<dbReference type="InterPro" id="IPR006311">
    <property type="entry name" value="TAT_signal"/>
</dbReference>
<comment type="caution">
    <text evidence="6">The sequence shown here is derived from an EMBL/GenBank/DDBJ whole genome shotgun (WGS) entry which is preliminary data.</text>
</comment>
<feature type="domain" description="Solute-binding protein family 5" evidence="5">
    <location>
        <begin position="77"/>
        <end position="406"/>
    </location>
</feature>
<evidence type="ECO:0000313" key="6">
    <source>
        <dbReference type="EMBL" id="MBA4610975.1"/>
    </source>
</evidence>
<evidence type="ECO:0000259" key="5">
    <source>
        <dbReference type="Pfam" id="PF00496"/>
    </source>
</evidence>
<evidence type="ECO:0000256" key="1">
    <source>
        <dbReference type="ARBA" id="ARBA00004418"/>
    </source>
</evidence>
<gene>
    <name evidence="6" type="ORF">H1W37_04885</name>
</gene>